<protein>
    <submittedName>
        <fullName evidence="1">Uncharacterized protein</fullName>
    </submittedName>
</protein>
<name>A0A0A9FP59_ARUDO</name>
<dbReference type="AlphaFoldDB" id="A0A0A9FP59"/>
<proteinExistence type="predicted"/>
<sequence>MCYLLFWRPTFILLRKHICHLLTLEGRPWIIVILPCCSSIPCLTNPNIMFFLRNLVHIWKCWNPYVSFRQG</sequence>
<reference evidence="1" key="1">
    <citation type="submission" date="2014-09" db="EMBL/GenBank/DDBJ databases">
        <authorList>
            <person name="Magalhaes I.L.F."/>
            <person name="Oliveira U."/>
            <person name="Santos F.R."/>
            <person name="Vidigal T.H.D.A."/>
            <person name="Brescovit A.D."/>
            <person name="Santos A.J."/>
        </authorList>
    </citation>
    <scope>NUCLEOTIDE SEQUENCE</scope>
    <source>
        <tissue evidence="1">Shoot tissue taken approximately 20 cm above the soil surface</tissue>
    </source>
</reference>
<evidence type="ECO:0000313" key="1">
    <source>
        <dbReference type="EMBL" id="JAE10083.1"/>
    </source>
</evidence>
<dbReference type="EMBL" id="GBRH01187813">
    <property type="protein sequence ID" value="JAE10083.1"/>
    <property type="molecule type" value="Transcribed_RNA"/>
</dbReference>
<reference evidence="1" key="2">
    <citation type="journal article" date="2015" name="Data Brief">
        <title>Shoot transcriptome of the giant reed, Arundo donax.</title>
        <authorList>
            <person name="Barrero R.A."/>
            <person name="Guerrero F.D."/>
            <person name="Moolhuijzen P."/>
            <person name="Goolsby J.A."/>
            <person name="Tidwell J."/>
            <person name="Bellgard S.E."/>
            <person name="Bellgard M.I."/>
        </authorList>
    </citation>
    <scope>NUCLEOTIDE SEQUENCE</scope>
    <source>
        <tissue evidence="1">Shoot tissue taken approximately 20 cm above the soil surface</tissue>
    </source>
</reference>
<accession>A0A0A9FP59</accession>
<organism evidence="1">
    <name type="scientific">Arundo donax</name>
    <name type="common">Giant reed</name>
    <name type="synonym">Donax arundinaceus</name>
    <dbReference type="NCBI Taxonomy" id="35708"/>
    <lineage>
        <taxon>Eukaryota</taxon>
        <taxon>Viridiplantae</taxon>
        <taxon>Streptophyta</taxon>
        <taxon>Embryophyta</taxon>
        <taxon>Tracheophyta</taxon>
        <taxon>Spermatophyta</taxon>
        <taxon>Magnoliopsida</taxon>
        <taxon>Liliopsida</taxon>
        <taxon>Poales</taxon>
        <taxon>Poaceae</taxon>
        <taxon>PACMAD clade</taxon>
        <taxon>Arundinoideae</taxon>
        <taxon>Arundineae</taxon>
        <taxon>Arundo</taxon>
    </lineage>
</organism>